<keyword evidence="3" id="KW-1185">Reference proteome</keyword>
<protein>
    <submittedName>
        <fullName evidence="2">Uncharacterized protein</fullName>
    </submittedName>
</protein>
<name>A0A165ZDT4_EXIGL</name>
<accession>A0A165ZDT4</accession>
<proteinExistence type="predicted"/>
<dbReference type="Proteomes" id="UP000077266">
    <property type="component" value="Unassembled WGS sequence"/>
</dbReference>
<keyword evidence="1" id="KW-0812">Transmembrane</keyword>
<sequence length="345" mass="38030">MSSSLGPEQVVALGIFASYFGSILVLFAVILRSIPWRKGRDVILFGGLTVASLVHTWTYMIKFLLWSFTSYESRFVGSAPDTSMSWVERVANWLVNTELFEQAWFAVCDGTFNWLWSEQLCLFTVGAWTVFLYSQSRGGSQVALPWAYMLLGQLVAISVASNLFFLALSVSPRRIPERHSAQSVPIPVWMCVAVGLATVYYSPAVLHSHFMLNLLLMHGAITLPLLPLPKALDFLPLRTSTVYWLIGGASAAIRWQTLSAALASGIYWSSIPSQMWQTLHWHPAQSSIGWDIVWTSVSFLAYQSAALGGIDWSIVTLPLGSVGVAAPIALANAESTYSRSHEKTA</sequence>
<feature type="transmembrane region" description="Helical" evidence="1">
    <location>
        <begin position="12"/>
        <end position="31"/>
    </location>
</feature>
<reference evidence="2 3" key="1">
    <citation type="journal article" date="2016" name="Mol. Biol. Evol.">
        <title>Comparative Genomics of Early-Diverging Mushroom-Forming Fungi Provides Insights into the Origins of Lignocellulose Decay Capabilities.</title>
        <authorList>
            <person name="Nagy L.G."/>
            <person name="Riley R."/>
            <person name="Tritt A."/>
            <person name="Adam C."/>
            <person name="Daum C."/>
            <person name="Floudas D."/>
            <person name="Sun H."/>
            <person name="Yadav J.S."/>
            <person name="Pangilinan J."/>
            <person name="Larsson K.H."/>
            <person name="Matsuura K."/>
            <person name="Barry K."/>
            <person name="Labutti K."/>
            <person name="Kuo R."/>
            <person name="Ohm R.A."/>
            <person name="Bhattacharya S.S."/>
            <person name="Shirouzu T."/>
            <person name="Yoshinaga Y."/>
            <person name="Martin F.M."/>
            <person name="Grigoriev I.V."/>
            <person name="Hibbett D.S."/>
        </authorList>
    </citation>
    <scope>NUCLEOTIDE SEQUENCE [LARGE SCALE GENOMIC DNA]</scope>
    <source>
        <strain evidence="2 3">HHB12029</strain>
    </source>
</reference>
<dbReference type="InParanoid" id="A0A165ZDT4"/>
<dbReference type="OrthoDB" id="2126185at2759"/>
<feature type="transmembrane region" description="Helical" evidence="1">
    <location>
        <begin position="146"/>
        <end position="166"/>
    </location>
</feature>
<feature type="transmembrane region" description="Helical" evidence="1">
    <location>
        <begin position="186"/>
        <end position="203"/>
    </location>
</feature>
<evidence type="ECO:0000313" key="3">
    <source>
        <dbReference type="Proteomes" id="UP000077266"/>
    </source>
</evidence>
<dbReference type="EMBL" id="KV426369">
    <property type="protein sequence ID" value="KZV81769.1"/>
    <property type="molecule type" value="Genomic_DNA"/>
</dbReference>
<feature type="transmembrane region" description="Helical" evidence="1">
    <location>
        <begin position="43"/>
        <end position="65"/>
    </location>
</feature>
<keyword evidence="1" id="KW-0472">Membrane</keyword>
<gene>
    <name evidence="2" type="ORF">EXIGLDRAFT_730599</name>
</gene>
<organism evidence="2 3">
    <name type="scientific">Exidia glandulosa HHB12029</name>
    <dbReference type="NCBI Taxonomy" id="1314781"/>
    <lineage>
        <taxon>Eukaryota</taxon>
        <taxon>Fungi</taxon>
        <taxon>Dikarya</taxon>
        <taxon>Basidiomycota</taxon>
        <taxon>Agaricomycotina</taxon>
        <taxon>Agaricomycetes</taxon>
        <taxon>Auriculariales</taxon>
        <taxon>Exidiaceae</taxon>
        <taxon>Exidia</taxon>
    </lineage>
</organism>
<dbReference type="AlphaFoldDB" id="A0A165ZDT4"/>
<evidence type="ECO:0000313" key="2">
    <source>
        <dbReference type="EMBL" id="KZV81769.1"/>
    </source>
</evidence>
<keyword evidence="1" id="KW-1133">Transmembrane helix</keyword>
<evidence type="ECO:0000256" key="1">
    <source>
        <dbReference type="SAM" id="Phobius"/>
    </source>
</evidence>